<dbReference type="RefSeq" id="WP_131570178.1">
    <property type="nucleotide sequence ID" value="NZ_JAINFK010000005.1"/>
</dbReference>
<keyword evidence="11" id="KW-1185">Reference proteome</keyword>
<dbReference type="AlphaFoldDB" id="A0A4R0P844"/>
<feature type="transmembrane region" description="Helical" evidence="7">
    <location>
        <begin position="504"/>
        <end position="524"/>
    </location>
</feature>
<comment type="caution">
    <text evidence="10">The sequence shown here is derived from an EMBL/GenBank/DDBJ whole genome shotgun (WGS) entry which is preliminary data.</text>
</comment>
<dbReference type="Pfam" id="PF13567">
    <property type="entry name" value="DUF4131"/>
    <property type="match status" value="1"/>
</dbReference>
<feature type="compositionally biased region" description="Basic and acidic residues" evidence="6">
    <location>
        <begin position="25"/>
        <end position="38"/>
    </location>
</feature>
<feature type="transmembrane region" description="Helical" evidence="7">
    <location>
        <begin position="104"/>
        <end position="120"/>
    </location>
</feature>
<feature type="transmembrane region" description="Helical" evidence="7">
    <location>
        <begin position="126"/>
        <end position="146"/>
    </location>
</feature>
<feature type="transmembrane region" description="Helical" evidence="7">
    <location>
        <begin position="468"/>
        <end position="492"/>
    </location>
</feature>
<dbReference type="InterPro" id="IPR052159">
    <property type="entry name" value="Competence_DNA_uptake"/>
</dbReference>
<feature type="transmembrane region" description="Helical" evidence="7">
    <location>
        <begin position="80"/>
        <end position="97"/>
    </location>
</feature>
<feature type="transmembrane region" description="Helical" evidence="7">
    <location>
        <begin position="325"/>
        <end position="351"/>
    </location>
</feature>
<evidence type="ECO:0000256" key="5">
    <source>
        <dbReference type="ARBA" id="ARBA00023136"/>
    </source>
</evidence>
<evidence type="ECO:0000259" key="8">
    <source>
        <dbReference type="Pfam" id="PF03772"/>
    </source>
</evidence>
<evidence type="ECO:0000256" key="7">
    <source>
        <dbReference type="SAM" id="Phobius"/>
    </source>
</evidence>
<evidence type="ECO:0000256" key="2">
    <source>
        <dbReference type="ARBA" id="ARBA00022475"/>
    </source>
</evidence>
<protein>
    <submittedName>
        <fullName evidence="10">ComEC/Rec2 family competence protein</fullName>
    </submittedName>
</protein>
<dbReference type="InterPro" id="IPR025405">
    <property type="entry name" value="DUF4131"/>
</dbReference>
<dbReference type="NCBIfam" id="TIGR00360">
    <property type="entry name" value="ComEC_N-term"/>
    <property type="match status" value="1"/>
</dbReference>
<comment type="subcellular location">
    <subcellularLocation>
        <location evidence="1">Cell membrane</location>
        <topology evidence="1">Multi-pass membrane protein</topology>
    </subcellularLocation>
</comment>
<feature type="region of interest" description="Disordered" evidence="6">
    <location>
        <begin position="1"/>
        <end position="38"/>
    </location>
</feature>
<feature type="transmembrane region" description="Helical" evidence="7">
    <location>
        <begin position="531"/>
        <end position="550"/>
    </location>
</feature>
<dbReference type="EMBL" id="SJST01000006">
    <property type="protein sequence ID" value="TCD13201.1"/>
    <property type="molecule type" value="Genomic_DNA"/>
</dbReference>
<dbReference type="InterPro" id="IPR004477">
    <property type="entry name" value="ComEC_N"/>
</dbReference>
<dbReference type="Pfam" id="PF03772">
    <property type="entry name" value="Competence"/>
    <property type="match status" value="1"/>
</dbReference>
<feature type="domain" description="DUF4131" evidence="9">
    <location>
        <begin position="106"/>
        <end position="251"/>
    </location>
</feature>
<keyword evidence="2" id="KW-1003">Cell membrane</keyword>
<dbReference type="PANTHER" id="PTHR30619">
    <property type="entry name" value="DNA INTERNALIZATION/COMPETENCE PROTEIN COMEC/REC2"/>
    <property type="match status" value="1"/>
</dbReference>
<reference evidence="10 11" key="1">
    <citation type="journal article" date="2015" name="Antonie Van Leeuwenhoek">
        <title>Oricola cellulosilytica gen. nov., sp. nov., a cellulose-degrading bacterium of the family Phyllobacteriaceae isolated from surface seashore water, and emended descriptions of Mesorhizobium loti and Phyllobacterium myrsinacearum.</title>
        <authorList>
            <person name="Hameed A."/>
            <person name="Shahina M."/>
            <person name="Lai W.A."/>
            <person name="Lin S.Y."/>
            <person name="Young L.S."/>
            <person name="Liu Y.C."/>
            <person name="Hsu Y.H."/>
            <person name="Young C.C."/>
        </authorList>
    </citation>
    <scope>NUCLEOTIDE SEQUENCE [LARGE SCALE GENOMIC DNA]</scope>
    <source>
        <strain evidence="10 11">KCTC 52183</strain>
    </source>
</reference>
<name>A0A4R0P844_9HYPH</name>
<feature type="transmembrane region" description="Helical" evidence="7">
    <location>
        <begin position="430"/>
        <end position="448"/>
    </location>
</feature>
<dbReference type="PANTHER" id="PTHR30619:SF1">
    <property type="entry name" value="RECOMBINATION PROTEIN 2"/>
    <property type="match status" value="1"/>
</dbReference>
<dbReference type="Proteomes" id="UP000291301">
    <property type="component" value="Unassembled WGS sequence"/>
</dbReference>
<feature type="domain" description="ComEC/Rec2-related protein" evidence="8">
    <location>
        <begin position="301"/>
        <end position="590"/>
    </location>
</feature>
<evidence type="ECO:0000256" key="1">
    <source>
        <dbReference type="ARBA" id="ARBA00004651"/>
    </source>
</evidence>
<keyword evidence="3 7" id="KW-0812">Transmembrane</keyword>
<dbReference type="OrthoDB" id="9790149at2"/>
<organism evidence="10 11">
    <name type="scientific">Oricola cellulosilytica</name>
    <dbReference type="NCBI Taxonomy" id="1429082"/>
    <lineage>
        <taxon>Bacteria</taxon>
        <taxon>Pseudomonadati</taxon>
        <taxon>Pseudomonadota</taxon>
        <taxon>Alphaproteobacteria</taxon>
        <taxon>Hyphomicrobiales</taxon>
        <taxon>Ahrensiaceae</taxon>
        <taxon>Oricola</taxon>
    </lineage>
</organism>
<feature type="transmembrane region" description="Helical" evidence="7">
    <location>
        <begin position="363"/>
        <end position="385"/>
    </location>
</feature>
<gene>
    <name evidence="10" type="ORF">E0D97_14470</name>
</gene>
<proteinExistence type="predicted"/>
<evidence type="ECO:0000313" key="11">
    <source>
        <dbReference type="Proteomes" id="UP000291301"/>
    </source>
</evidence>
<evidence type="ECO:0000256" key="4">
    <source>
        <dbReference type="ARBA" id="ARBA00022989"/>
    </source>
</evidence>
<sequence length="801" mass="85643">MSARGDDGTSGEIADERVFFAPDSDSSRADRPQIAAPEKHSRYSKARYAGFRPFRGIFRYFSIRAIGHALRHEGAIGTPFLFAPVFLGSGALFYFALEREPAPASIPAGLALLVLVLSVARRGPIFFRRLVLGLTIVVAGMAIAQLQAKSAGTKMLGASVTTRVTGRIVNIEERANGRTRYTIDVLKTERPHLRFSPDRVRATASGVSPELVVGGGIHGVVRLSPPSGPVRPGGYDFAFHAYFDGYGANGFFVGAPEAAEIETRPSAFGRALLAVETLRQGIGRTISETVDGRSGAVSVTLITGNKSVIPDEVNEALRVSGLAHILSISGLHMALVAATVMSVLRFGFALAPNWSSRRPVKKYAAALALAATGFYLFLAGAGVATQRSFAMLAIMLLALTFDRSAVTMRNLALAAILIIVTAPNEVLGPGFQMSFAATAALIAVYAAWQDVRRARSQKAGSRKERGLLFRAAGLLTKFALGLAVTSLVAGLATGIFASYHFGRIAPYGLVANLAAMPLVSLLVMPLAIISVIAMPFGLHGLPLAAMAWSVERVIRIAEWVASLSPPVATGQMPAAALVLFSVGLVISCLFSTRIRLAALPVFVLAAGLWSLQRPPALVITEDARQLAIVETNAGATVLHVNRSRPNAFVLEQWTAAYASSATVKPDLSELVDCRRNICTATIEPGQNDLRVGYLSLNRSENGNPVDIRAWIDEQARACKFFDLVVFASAPAWPYCPSGATVISARQLAMSGSAEITTKTGADGTVNLKIKHALPGIERPWLDHRRYSRAARNLPEWRPKRQ</sequence>
<keyword evidence="4 7" id="KW-1133">Transmembrane helix</keyword>
<feature type="transmembrane region" description="Helical" evidence="7">
    <location>
        <begin position="570"/>
        <end position="589"/>
    </location>
</feature>
<evidence type="ECO:0000256" key="6">
    <source>
        <dbReference type="SAM" id="MobiDB-lite"/>
    </source>
</evidence>
<accession>A0A4R0P844</accession>
<evidence type="ECO:0000256" key="3">
    <source>
        <dbReference type="ARBA" id="ARBA00022692"/>
    </source>
</evidence>
<evidence type="ECO:0000313" key="10">
    <source>
        <dbReference type="EMBL" id="TCD13201.1"/>
    </source>
</evidence>
<evidence type="ECO:0000259" key="9">
    <source>
        <dbReference type="Pfam" id="PF13567"/>
    </source>
</evidence>
<dbReference type="GO" id="GO:0005886">
    <property type="term" value="C:plasma membrane"/>
    <property type="evidence" value="ECO:0007669"/>
    <property type="project" value="UniProtKB-SubCell"/>
</dbReference>
<keyword evidence="5 7" id="KW-0472">Membrane</keyword>